<evidence type="ECO:0000313" key="7">
    <source>
        <dbReference type="EMBL" id="EXJ86112.1"/>
    </source>
</evidence>
<evidence type="ECO:0000313" key="8">
    <source>
        <dbReference type="Proteomes" id="UP000019484"/>
    </source>
</evidence>
<dbReference type="eggNOG" id="KOG0255">
    <property type="taxonomic scope" value="Eukaryota"/>
</dbReference>
<dbReference type="InterPro" id="IPR011701">
    <property type="entry name" value="MFS"/>
</dbReference>
<dbReference type="GO" id="GO:0005886">
    <property type="term" value="C:plasma membrane"/>
    <property type="evidence" value="ECO:0007669"/>
    <property type="project" value="TreeGrafter"/>
</dbReference>
<keyword evidence="8" id="KW-1185">Reference proteome</keyword>
<feature type="transmembrane region" description="Helical" evidence="5">
    <location>
        <begin position="386"/>
        <end position="406"/>
    </location>
</feature>
<reference evidence="7 8" key="1">
    <citation type="submission" date="2013-03" db="EMBL/GenBank/DDBJ databases">
        <title>The Genome Sequence of Capronia coronata CBS 617.96.</title>
        <authorList>
            <consortium name="The Broad Institute Genomics Platform"/>
            <person name="Cuomo C."/>
            <person name="de Hoog S."/>
            <person name="Gorbushina A."/>
            <person name="Walker B."/>
            <person name="Young S.K."/>
            <person name="Zeng Q."/>
            <person name="Gargeya S."/>
            <person name="Fitzgerald M."/>
            <person name="Haas B."/>
            <person name="Abouelleil A."/>
            <person name="Allen A.W."/>
            <person name="Alvarado L."/>
            <person name="Arachchi H.M."/>
            <person name="Berlin A.M."/>
            <person name="Chapman S.B."/>
            <person name="Gainer-Dewar J."/>
            <person name="Goldberg J."/>
            <person name="Griggs A."/>
            <person name="Gujja S."/>
            <person name="Hansen M."/>
            <person name="Howarth C."/>
            <person name="Imamovic A."/>
            <person name="Ireland A."/>
            <person name="Larimer J."/>
            <person name="McCowan C."/>
            <person name="Murphy C."/>
            <person name="Pearson M."/>
            <person name="Poon T.W."/>
            <person name="Priest M."/>
            <person name="Roberts A."/>
            <person name="Saif S."/>
            <person name="Shea T."/>
            <person name="Sisk P."/>
            <person name="Sykes S."/>
            <person name="Wortman J."/>
            <person name="Nusbaum C."/>
            <person name="Birren B."/>
        </authorList>
    </citation>
    <scope>NUCLEOTIDE SEQUENCE [LARGE SCALE GENOMIC DNA]</scope>
    <source>
        <strain evidence="7 8">CBS 617.96</strain>
    </source>
</reference>
<dbReference type="Proteomes" id="UP000019484">
    <property type="component" value="Unassembled WGS sequence"/>
</dbReference>
<feature type="transmembrane region" description="Helical" evidence="5">
    <location>
        <begin position="334"/>
        <end position="360"/>
    </location>
</feature>
<evidence type="ECO:0000256" key="1">
    <source>
        <dbReference type="ARBA" id="ARBA00004141"/>
    </source>
</evidence>
<evidence type="ECO:0000259" key="6">
    <source>
        <dbReference type="PROSITE" id="PS50850"/>
    </source>
</evidence>
<dbReference type="PROSITE" id="PS50850">
    <property type="entry name" value="MFS"/>
    <property type="match status" value="1"/>
</dbReference>
<feature type="transmembrane region" description="Helical" evidence="5">
    <location>
        <begin position="418"/>
        <end position="438"/>
    </location>
</feature>
<evidence type="ECO:0000256" key="4">
    <source>
        <dbReference type="ARBA" id="ARBA00023136"/>
    </source>
</evidence>
<comment type="subcellular location">
    <subcellularLocation>
        <location evidence="1">Membrane</location>
        <topology evidence="1">Multi-pass membrane protein</topology>
    </subcellularLocation>
</comment>
<dbReference type="AlphaFoldDB" id="W9XZX4"/>
<protein>
    <recommendedName>
        <fullName evidence="6">Major facilitator superfamily (MFS) profile domain-containing protein</fullName>
    </recommendedName>
</protein>
<keyword evidence="3 5" id="KW-1133">Transmembrane helix</keyword>
<dbReference type="SUPFAM" id="SSF103473">
    <property type="entry name" value="MFS general substrate transporter"/>
    <property type="match status" value="1"/>
</dbReference>
<keyword evidence="4 5" id="KW-0472">Membrane</keyword>
<dbReference type="GeneID" id="19161349"/>
<feature type="domain" description="Major facilitator superfamily (MFS) profile" evidence="6">
    <location>
        <begin position="50"/>
        <end position="506"/>
    </location>
</feature>
<dbReference type="GO" id="GO:0022857">
    <property type="term" value="F:transmembrane transporter activity"/>
    <property type="evidence" value="ECO:0007669"/>
    <property type="project" value="InterPro"/>
</dbReference>
<sequence length="519" mass="56520">MLIDLSRKEHDLERTATGTEHTVDHVRLVPRPSDDPADPLNWSLWRKLAILWASSFYSFVNNWNSSAVAPAIPILAVVLQKDFAQLTHLVAVNVLLAGAANLWWVPLANVYGRRPVLLFCTLLMTFSTMWCGLAGSFNSLLAARVVQGIGIAAADAVAPDVVGEIFFVHQRGRAMAIYTVFLALGSLVGGVTGGYIASAYGYKYIFWIGTALSAASFLFILFLQPETLYDRVVPAAPYNGAHTHTDKEDGSTMESKGSDHIAHLEESSSYRPFTYGRSLRVGVNRGGLFRALLRPWASLLFPGTWLVMLHYGGLVGGIVTLSTVGPTLLAMPPYLWGANVGLLNVGGIIGTLLGAVYAYLTADRRITASASHDSGGHAEPETRLPLLAPPLFIATTGMWVFGFSAQYPGPTRWVGLEFGLGMLAFGLMSVPSIGFNYIIDSYNAISGDCFVMIVSFRAVISFAWTFFVGQWVTKSGPAEPFGIFGMLLGIFSLLTIPQWLYGKRTRIATQKWLPKRADH</sequence>
<feature type="transmembrane region" description="Helical" evidence="5">
    <location>
        <begin position="450"/>
        <end position="469"/>
    </location>
</feature>
<dbReference type="InterPro" id="IPR036259">
    <property type="entry name" value="MFS_trans_sf"/>
</dbReference>
<evidence type="ECO:0000256" key="5">
    <source>
        <dbReference type="SAM" id="Phobius"/>
    </source>
</evidence>
<evidence type="ECO:0000256" key="2">
    <source>
        <dbReference type="ARBA" id="ARBA00022692"/>
    </source>
</evidence>
<dbReference type="OrthoDB" id="2585655at2759"/>
<comment type="caution">
    <text evidence="7">The sequence shown here is derived from an EMBL/GenBank/DDBJ whole genome shotgun (WGS) entry which is preliminary data.</text>
</comment>
<name>W9XZX4_9EURO</name>
<accession>W9XZX4</accession>
<dbReference type="EMBL" id="AMWN01000005">
    <property type="protein sequence ID" value="EXJ86112.1"/>
    <property type="molecule type" value="Genomic_DNA"/>
</dbReference>
<dbReference type="Gene3D" id="1.20.1250.20">
    <property type="entry name" value="MFS general substrate transporter like domains"/>
    <property type="match status" value="1"/>
</dbReference>
<feature type="transmembrane region" description="Helical" evidence="5">
    <location>
        <begin position="85"/>
        <end position="104"/>
    </location>
</feature>
<dbReference type="RefSeq" id="XP_007725550.1">
    <property type="nucleotide sequence ID" value="XM_007727360.1"/>
</dbReference>
<proteinExistence type="predicted"/>
<dbReference type="HOGENOM" id="CLU_008455_13_6_1"/>
<dbReference type="Pfam" id="PF07690">
    <property type="entry name" value="MFS_1"/>
    <property type="match status" value="1"/>
</dbReference>
<feature type="transmembrane region" description="Helical" evidence="5">
    <location>
        <begin position="175"/>
        <end position="198"/>
    </location>
</feature>
<gene>
    <name evidence="7" type="ORF">A1O1_06481</name>
</gene>
<feature type="transmembrane region" description="Helical" evidence="5">
    <location>
        <begin position="299"/>
        <end position="322"/>
    </location>
</feature>
<keyword evidence="2 5" id="KW-0812">Transmembrane</keyword>
<feature type="transmembrane region" description="Helical" evidence="5">
    <location>
        <begin position="204"/>
        <end position="223"/>
    </location>
</feature>
<dbReference type="PANTHER" id="PTHR23502:SF181">
    <property type="entry name" value="MAJOR FACILITATOR SUPERFAMILY (MFS) PROFILE DOMAIN-CONTAINING PROTEIN"/>
    <property type="match status" value="1"/>
</dbReference>
<feature type="transmembrane region" description="Helical" evidence="5">
    <location>
        <begin position="116"/>
        <end position="137"/>
    </location>
</feature>
<organism evidence="7 8">
    <name type="scientific">Capronia coronata CBS 617.96</name>
    <dbReference type="NCBI Taxonomy" id="1182541"/>
    <lineage>
        <taxon>Eukaryota</taxon>
        <taxon>Fungi</taxon>
        <taxon>Dikarya</taxon>
        <taxon>Ascomycota</taxon>
        <taxon>Pezizomycotina</taxon>
        <taxon>Eurotiomycetes</taxon>
        <taxon>Chaetothyriomycetidae</taxon>
        <taxon>Chaetothyriales</taxon>
        <taxon>Herpotrichiellaceae</taxon>
        <taxon>Capronia</taxon>
    </lineage>
</organism>
<dbReference type="STRING" id="1182541.W9XZX4"/>
<dbReference type="InterPro" id="IPR020846">
    <property type="entry name" value="MFS_dom"/>
</dbReference>
<feature type="transmembrane region" description="Helical" evidence="5">
    <location>
        <begin position="481"/>
        <end position="501"/>
    </location>
</feature>
<evidence type="ECO:0000256" key="3">
    <source>
        <dbReference type="ARBA" id="ARBA00022989"/>
    </source>
</evidence>
<dbReference type="PANTHER" id="PTHR23502">
    <property type="entry name" value="MAJOR FACILITATOR SUPERFAMILY"/>
    <property type="match status" value="1"/>
</dbReference>